<dbReference type="EMBL" id="ML979134">
    <property type="protein sequence ID" value="KAF1917965.1"/>
    <property type="molecule type" value="Genomic_DNA"/>
</dbReference>
<reference evidence="9" key="1">
    <citation type="journal article" date="2020" name="Stud. Mycol.">
        <title>101 Dothideomycetes genomes: a test case for predicting lifestyles and emergence of pathogens.</title>
        <authorList>
            <person name="Haridas S."/>
            <person name="Albert R."/>
            <person name="Binder M."/>
            <person name="Bloem J."/>
            <person name="Labutti K."/>
            <person name="Salamov A."/>
            <person name="Andreopoulos B."/>
            <person name="Baker S."/>
            <person name="Barry K."/>
            <person name="Bills G."/>
            <person name="Bluhm B."/>
            <person name="Cannon C."/>
            <person name="Castanera R."/>
            <person name="Culley D."/>
            <person name="Daum C."/>
            <person name="Ezra D."/>
            <person name="Gonzalez J."/>
            <person name="Henrissat B."/>
            <person name="Kuo A."/>
            <person name="Liang C."/>
            <person name="Lipzen A."/>
            <person name="Lutzoni F."/>
            <person name="Magnuson J."/>
            <person name="Mondo S."/>
            <person name="Nolan M."/>
            <person name="Ohm R."/>
            <person name="Pangilinan J."/>
            <person name="Park H.-J."/>
            <person name="Ramirez L."/>
            <person name="Alfaro M."/>
            <person name="Sun H."/>
            <person name="Tritt A."/>
            <person name="Yoshinaga Y."/>
            <person name="Zwiers L.-H."/>
            <person name="Turgeon B."/>
            <person name="Goodwin S."/>
            <person name="Spatafora J."/>
            <person name="Crous P."/>
            <person name="Grigoriev I."/>
        </authorList>
    </citation>
    <scope>NUCLEOTIDE SEQUENCE</scope>
    <source>
        <strain evidence="9">HMLAC05119</strain>
    </source>
</reference>
<accession>A0A6A5QQM0</accession>
<feature type="region of interest" description="Disordered" evidence="7">
    <location>
        <begin position="401"/>
        <end position="450"/>
    </location>
</feature>
<evidence type="ECO:0000256" key="5">
    <source>
        <dbReference type="ARBA" id="ARBA00023015"/>
    </source>
</evidence>
<evidence type="ECO:0000313" key="10">
    <source>
        <dbReference type="Proteomes" id="UP000800096"/>
    </source>
</evidence>
<keyword evidence="3" id="KW-0863">Zinc-finger</keyword>
<evidence type="ECO:0000256" key="1">
    <source>
        <dbReference type="ARBA" id="ARBA00007416"/>
    </source>
</evidence>
<evidence type="ECO:0000256" key="7">
    <source>
        <dbReference type="SAM" id="MobiDB-lite"/>
    </source>
</evidence>
<proteinExistence type="inferred from homology"/>
<gene>
    <name evidence="9" type="ORF">BDU57DRAFT_182869</name>
</gene>
<evidence type="ECO:0000313" key="9">
    <source>
        <dbReference type="EMBL" id="KAF1917965.1"/>
    </source>
</evidence>
<evidence type="ECO:0000256" key="3">
    <source>
        <dbReference type="ARBA" id="ARBA00022771"/>
    </source>
</evidence>
<evidence type="ECO:0000259" key="8">
    <source>
        <dbReference type="Pfam" id="PF09733"/>
    </source>
</evidence>
<keyword evidence="10" id="KW-1185">Reference proteome</keyword>
<protein>
    <recommendedName>
        <fullName evidence="8">Polycomb protein VEFS-Box domain-containing protein</fullName>
    </recommendedName>
</protein>
<keyword evidence="2" id="KW-0479">Metal-binding</keyword>
<keyword evidence="4" id="KW-0862">Zinc</keyword>
<organism evidence="9 10">
    <name type="scientific">Ampelomyces quisqualis</name>
    <name type="common">Powdery mildew agent</name>
    <dbReference type="NCBI Taxonomy" id="50730"/>
    <lineage>
        <taxon>Eukaryota</taxon>
        <taxon>Fungi</taxon>
        <taxon>Dikarya</taxon>
        <taxon>Ascomycota</taxon>
        <taxon>Pezizomycotina</taxon>
        <taxon>Dothideomycetes</taxon>
        <taxon>Pleosporomycetidae</taxon>
        <taxon>Pleosporales</taxon>
        <taxon>Pleosporineae</taxon>
        <taxon>Phaeosphaeriaceae</taxon>
        <taxon>Ampelomyces</taxon>
    </lineage>
</organism>
<comment type="similarity">
    <text evidence="1">Belongs to the VEFS (VRN2-EMF2-FIS2-SU(Z)12) family.</text>
</comment>
<dbReference type="Gene3D" id="3.30.40.10">
    <property type="entry name" value="Zinc/RING finger domain, C3HC4 (zinc finger)"/>
    <property type="match status" value="1"/>
</dbReference>
<keyword evidence="5" id="KW-0805">Transcription regulation</keyword>
<dbReference type="InterPro" id="IPR011011">
    <property type="entry name" value="Znf_FYVE_PHD"/>
</dbReference>
<evidence type="ECO:0000256" key="4">
    <source>
        <dbReference type="ARBA" id="ARBA00022833"/>
    </source>
</evidence>
<feature type="region of interest" description="Disordered" evidence="7">
    <location>
        <begin position="609"/>
        <end position="638"/>
    </location>
</feature>
<dbReference type="AlphaFoldDB" id="A0A6A5QQM0"/>
<dbReference type="Proteomes" id="UP000800096">
    <property type="component" value="Unassembled WGS sequence"/>
</dbReference>
<dbReference type="SUPFAM" id="SSF57903">
    <property type="entry name" value="FYVE/PHD zinc finger"/>
    <property type="match status" value="1"/>
</dbReference>
<evidence type="ECO:0000256" key="6">
    <source>
        <dbReference type="ARBA" id="ARBA00023163"/>
    </source>
</evidence>
<dbReference type="OrthoDB" id="166746at2759"/>
<dbReference type="InterPro" id="IPR019135">
    <property type="entry name" value="Polycomb_protein_VEFS-Box"/>
</dbReference>
<feature type="domain" description="Polycomb protein VEFS-Box" evidence="8">
    <location>
        <begin position="459"/>
        <end position="566"/>
    </location>
</feature>
<feature type="compositionally biased region" description="Polar residues" evidence="7">
    <location>
        <begin position="412"/>
        <end position="421"/>
    </location>
</feature>
<name>A0A6A5QQM0_AMPQU</name>
<dbReference type="GO" id="GO:0008270">
    <property type="term" value="F:zinc ion binding"/>
    <property type="evidence" value="ECO:0007669"/>
    <property type="project" value="UniProtKB-KW"/>
</dbReference>
<dbReference type="CDD" id="cd21552">
    <property type="entry name" value="VEFS-box_ctSUZ12-like"/>
    <property type="match status" value="1"/>
</dbReference>
<dbReference type="PROSITE" id="PS01359">
    <property type="entry name" value="ZF_PHD_1"/>
    <property type="match status" value="1"/>
</dbReference>
<dbReference type="Pfam" id="PF09733">
    <property type="entry name" value="VEFS-Box"/>
    <property type="match status" value="1"/>
</dbReference>
<dbReference type="InterPro" id="IPR013083">
    <property type="entry name" value="Znf_RING/FYVE/PHD"/>
</dbReference>
<keyword evidence="6" id="KW-0804">Transcription</keyword>
<sequence>MVGRQEKFSGNILLYDYLAAKRAPVLLNRNLTRALRINRHLLETGSLQGFTGPNHRVRSSWQPPTWDALDEMVENEKSKGCLILDVHAIKTTLESATGGSPELIHPVRKQRVLFRVNSTIHVTIHSRTGGRPCMSVPAQNASFQNSVKRSDRTVTVATKRVSINPSCFIHNVPHPETQDAYKMSISINFDTSDAAEELYNYLDPEHVLATGIETRLSATWPDILRCPSGKVILPLRHANSDLTLGLEVSMYWSSRAGDSVLALHNKHERALSVPASITTPPTSASDLSRPVKLIFAYGDKIITRDSIVCPQDRCKRHPRDIEDLRFHLDSMHDNFKFEAPRKEVDDSGCVTWVIKTHVSYHTSLGAHGQRASARADEPFDIRMIPPTTPFDVRRYLDEDNDEYQRKSRLNKHSTSARTKTTVPIHAVRPPKRRSPNEVSNRPMRDKTRYPVPVAPPGVTFFRSVSRRPLSTGEYISESDDEVDDVWIKQRKSAEFDKEPSIQEPCKRFLKIFDLHMWKEQLHSDLHAGDALVRFSREHCDRIWQEQIFEVFREKVDQLLEDDIISEEVHVGCMQIVENARPIPVEEGNEISKRLAQLAVMQTSHDSLYDGPLPLRASSREAQDTATGDSWKRKVKQGRGEVRVTETGHLTPITADSDGDLEMRQATLSTDVASPTNEHQQKQDPPAYDLCVCGEDAQSSTRESPMIACSSMNCIRRNFHYDCIKDRWKITQEVRTLRRSCWVCNDCKFKSTTGK</sequence>
<dbReference type="InterPro" id="IPR019786">
    <property type="entry name" value="Zinc_finger_PHD-type_CS"/>
</dbReference>
<evidence type="ECO:0000256" key="2">
    <source>
        <dbReference type="ARBA" id="ARBA00022723"/>
    </source>
</evidence>